<dbReference type="GO" id="GO:1902975">
    <property type="term" value="P:mitotic DNA replication initiation"/>
    <property type="evidence" value="ECO:0007669"/>
    <property type="project" value="TreeGrafter"/>
</dbReference>
<keyword evidence="5 6" id="KW-0539">Nucleus</keyword>
<comment type="function">
    <text evidence="6">The GINS complex plays an essential role in the initiation of DNA replication.</text>
</comment>
<evidence type="ECO:0000313" key="10">
    <source>
        <dbReference type="Proteomes" id="UP001175226"/>
    </source>
</evidence>
<evidence type="ECO:0000313" key="9">
    <source>
        <dbReference type="EMBL" id="KAK0453143.1"/>
    </source>
</evidence>
<protein>
    <recommendedName>
        <fullName evidence="3 6">DNA replication complex GINS protein PSF3</fullName>
    </recommendedName>
</protein>
<evidence type="ECO:0000259" key="7">
    <source>
        <dbReference type="Pfam" id="PF05916"/>
    </source>
</evidence>
<reference evidence="9" key="1">
    <citation type="submission" date="2023-06" db="EMBL/GenBank/DDBJ databases">
        <authorList>
            <consortium name="Lawrence Berkeley National Laboratory"/>
            <person name="Ahrendt S."/>
            <person name="Sahu N."/>
            <person name="Indic B."/>
            <person name="Wong-Bajracharya J."/>
            <person name="Merenyi Z."/>
            <person name="Ke H.-M."/>
            <person name="Monk M."/>
            <person name="Kocsube S."/>
            <person name="Drula E."/>
            <person name="Lipzen A."/>
            <person name="Balint B."/>
            <person name="Henrissat B."/>
            <person name="Andreopoulos B."/>
            <person name="Martin F.M."/>
            <person name="Harder C.B."/>
            <person name="Rigling D."/>
            <person name="Ford K.L."/>
            <person name="Foster G.D."/>
            <person name="Pangilinan J."/>
            <person name="Papanicolaou A."/>
            <person name="Barry K."/>
            <person name="LaButti K."/>
            <person name="Viragh M."/>
            <person name="Koriabine M."/>
            <person name="Yan M."/>
            <person name="Riley R."/>
            <person name="Champramary S."/>
            <person name="Plett K.L."/>
            <person name="Tsai I.J."/>
            <person name="Slot J."/>
            <person name="Sipos G."/>
            <person name="Plett J."/>
            <person name="Nagy L.G."/>
            <person name="Grigoriev I.V."/>
        </authorList>
    </citation>
    <scope>NUCLEOTIDE SEQUENCE</scope>
    <source>
        <strain evidence="9">FPL87.14</strain>
    </source>
</reference>
<dbReference type="PANTHER" id="PTHR22768:SF0">
    <property type="entry name" value="DNA REPLICATION COMPLEX GINS PROTEIN PSF3"/>
    <property type="match status" value="1"/>
</dbReference>
<dbReference type="Pfam" id="PF05916">
    <property type="entry name" value="Sld5"/>
    <property type="match status" value="1"/>
</dbReference>
<feature type="domain" description="GINS subunit" evidence="7">
    <location>
        <begin position="73"/>
        <end position="201"/>
    </location>
</feature>
<gene>
    <name evidence="9" type="ORF">EV421DRAFT_2030162</name>
</gene>
<keyword evidence="10" id="KW-1185">Reference proteome</keyword>
<dbReference type="SUPFAM" id="SSF160059">
    <property type="entry name" value="PriA/YqbF domain"/>
    <property type="match status" value="1"/>
</dbReference>
<dbReference type="Gene3D" id="1.20.58.2050">
    <property type="match status" value="1"/>
</dbReference>
<proteinExistence type="inferred from homology"/>
<dbReference type="InterPro" id="IPR038437">
    <property type="entry name" value="GINS_Psf3_sf"/>
</dbReference>
<evidence type="ECO:0000259" key="8">
    <source>
        <dbReference type="Pfam" id="PF22466"/>
    </source>
</evidence>
<feature type="domain" description="DNA replication complex GINS protein PSF3 N-terminal" evidence="8">
    <location>
        <begin position="6"/>
        <end position="55"/>
    </location>
</feature>
<dbReference type="InterPro" id="IPR055221">
    <property type="entry name" value="PSF3_N"/>
</dbReference>
<dbReference type="InterPro" id="IPR021151">
    <property type="entry name" value="GINS_A"/>
</dbReference>
<sequence>MEDDYFSIDSILADNQKIQCIFSKKIPDLGHLWGGSERDIAAQGKYQIPIWMAYIVVYSDWADFNIPTPFGNRVRNALNAEPRSVRLSSLVGAGGLWYGFGKTIMDMYVPIYLACLCSHPFASRLSDEQANEMSQMLTKTFRERLVEVIDQAQHFAALGPAGGGGGSTGDTAQAFREGLDGTERELFVLAQESAKRTKKWYEDNDKGRR</sequence>
<dbReference type="Pfam" id="PF22466">
    <property type="entry name" value="PSF3_N"/>
    <property type="match status" value="1"/>
</dbReference>
<dbReference type="CDD" id="cd11713">
    <property type="entry name" value="GINS_A_psf3"/>
    <property type="match status" value="1"/>
</dbReference>
<evidence type="ECO:0000256" key="2">
    <source>
        <dbReference type="ARBA" id="ARBA00006343"/>
    </source>
</evidence>
<comment type="caution">
    <text evidence="9">The sequence shown here is derived from an EMBL/GenBank/DDBJ whole genome shotgun (WGS) entry which is preliminary data.</text>
</comment>
<dbReference type="GO" id="GO:0000811">
    <property type="term" value="C:GINS complex"/>
    <property type="evidence" value="ECO:0007669"/>
    <property type="project" value="UniProtKB-UniRule"/>
</dbReference>
<evidence type="ECO:0000256" key="1">
    <source>
        <dbReference type="ARBA" id="ARBA00004123"/>
    </source>
</evidence>
<dbReference type="InterPro" id="IPR036224">
    <property type="entry name" value="GINS_bundle-like_dom_sf"/>
</dbReference>
<comment type="subcellular location">
    <subcellularLocation>
        <location evidence="1 6">Nucleus</location>
    </subcellularLocation>
</comment>
<dbReference type="AlphaFoldDB" id="A0AA39K2F8"/>
<evidence type="ECO:0000256" key="5">
    <source>
        <dbReference type="ARBA" id="ARBA00023242"/>
    </source>
</evidence>
<dbReference type="InterPro" id="IPR010492">
    <property type="entry name" value="GINS_Psf3"/>
</dbReference>
<name>A0AA39K2F8_9AGAR</name>
<dbReference type="PANTHER" id="PTHR22768">
    <property type="entry name" value="DNA REPLICATION COMPLEX GINS PROTEIN PSF3"/>
    <property type="match status" value="1"/>
</dbReference>
<dbReference type="EMBL" id="JAUEPT010000003">
    <property type="protein sequence ID" value="KAK0453143.1"/>
    <property type="molecule type" value="Genomic_DNA"/>
</dbReference>
<keyword evidence="4 6" id="KW-0235">DNA replication</keyword>
<dbReference type="SUPFAM" id="SSF158573">
    <property type="entry name" value="GINS helical bundle-like"/>
    <property type="match status" value="1"/>
</dbReference>
<comment type="similarity">
    <text evidence="2 6">Belongs to the GINS3/PSF3 family.</text>
</comment>
<organism evidence="9 10">
    <name type="scientific">Armillaria borealis</name>
    <dbReference type="NCBI Taxonomy" id="47425"/>
    <lineage>
        <taxon>Eukaryota</taxon>
        <taxon>Fungi</taxon>
        <taxon>Dikarya</taxon>
        <taxon>Basidiomycota</taxon>
        <taxon>Agaricomycotina</taxon>
        <taxon>Agaricomycetes</taxon>
        <taxon>Agaricomycetidae</taxon>
        <taxon>Agaricales</taxon>
        <taxon>Marasmiineae</taxon>
        <taxon>Physalacriaceae</taxon>
        <taxon>Armillaria</taxon>
    </lineage>
</organism>
<comment type="subunit">
    <text evidence="6">Component of the GINS complex.</text>
</comment>
<accession>A0AA39K2F8</accession>
<dbReference type="Proteomes" id="UP001175226">
    <property type="component" value="Unassembled WGS sequence"/>
</dbReference>
<dbReference type="CDD" id="cd21693">
    <property type="entry name" value="GINS_B_Psf3"/>
    <property type="match status" value="1"/>
</dbReference>
<evidence type="ECO:0000256" key="4">
    <source>
        <dbReference type="ARBA" id="ARBA00022705"/>
    </source>
</evidence>
<evidence type="ECO:0000256" key="6">
    <source>
        <dbReference type="RuleBase" id="RU367161"/>
    </source>
</evidence>
<evidence type="ECO:0000256" key="3">
    <source>
        <dbReference type="ARBA" id="ARBA00015140"/>
    </source>
</evidence>